<dbReference type="SUPFAM" id="SSF56770">
    <property type="entry name" value="HydA/Nqo6-like"/>
    <property type="match status" value="1"/>
</dbReference>
<keyword evidence="9 10" id="KW-0472">Membrane</keyword>
<dbReference type="InterPro" id="IPR013283">
    <property type="entry name" value="RLI1"/>
</dbReference>
<dbReference type="Proteomes" id="UP001235030">
    <property type="component" value="Chromosome"/>
</dbReference>
<feature type="binding site" evidence="10">
    <location>
        <position position="148"/>
    </location>
    <ligand>
        <name>[4Fe-4S] cluster</name>
        <dbReference type="ChEBI" id="CHEBI:49883"/>
        <label>2</label>
    </ligand>
</feature>
<dbReference type="Gene3D" id="1.10.15.40">
    <property type="entry name" value="Electron transport complex subunit B, putative Fe-S cluster"/>
    <property type="match status" value="1"/>
</dbReference>
<evidence type="ECO:0000256" key="5">
    <source>
        <dbReference type="ARBA" id="ARBA00022967"/>
    </source>
</evidence>
<feature type="binding site" evidence="10">
    <location>
        <position position="175"/>
    </location>
    <ligand>
        <name>[4Fe-4S] cluster</name>
        <dbReference type="ChEBI" id="CHEBI:49883"/>
        <label>3</label>
    </ligand>
</feature>
<evidence type="ECO:0000313" key="13">
    <source>
        <dbReference type="EMBL" id="WMT80203.1"/>
    </source>
</evidence>
<dbReference type="InterPro" id="IPR017900">
    <property type="entry name" value="4Fe4S_Fe_S_CS"/>
</dbReference>
<comment type="similarity">
    <text evidence="10">Belongs to the 4Fe4S bacterial-type ferredoxin family. RnfB subfamily.</text>
</comment>
<keyword evidence="14" id="KW-1185">Reference proteome</keyword>
<keyword evidence="3 10" id="KW-0479">Metal-binding</keyword>
<keyword evidence="2 10" id="KW-0004">4Fe-4S</keyword>
<evidence type="ECO:0000256" key="9">
    <source>
        <dbReference type="ARBA" id="ARBA00023136"/>
    </source>
</evidence>
<feature type="binding site" evidence="10">
    <location>
        <position position="178"/>
    </location>
    <ligand>
        <name>[4Fe-4S] cluster</name>
        <dbReference type="ChEBI" id="CHEBI:49883"/>
        <label>3</label>
    </ligand>
</feature>
<dbReference type="Pfam" id="PF04060">
    <property type="entry name" value="FeS"/>
    <property type="match status" value="1"/>
</dbReference>
<feature type="binding site" evidence="10">
    <location>
        <position position="138"/>
    </location>
    <ligand>
        <name>[4Fe-4S] cluster</name>
        <dbReference type="ChEBI" id="CHEBI:49883"/>
        <label>2</label>
    </ligand>
</feature>
<evidence type="ECO:0000259" key="12">
    <source>
        <dbReference type="PROSITE" id="PS51656"/>
    </source>
</evidence>
<comment type="subunit">
    <text evidence="10">The complex is composed of six subunits: RnfA, RnfB, RnfC, RnfD, RnfE and RnfG.</text>
</comment>
<keyword evidence="7 10" id="KW-0408">Iron</keyword>
<feature type="binding site" evidence="10">
    <location>
        <position position="182"/>
    </location>
    <ligand>
        <name>[4Fe-4S] cluster</name>
        <dbReference type="ChEBI" id="CHEBI:49883"/>
        <label>2</label>
    </ligand>
</feature>
<evidence type="ECO:0000256" key="2">
    <source>
        <dbReference type="ARBA" id="ARBA00022485"/>
    </source>
</evidence>
<evidence type="ECO:0000256" key="3">
    <source>
        <dbReference type="ARBA" id="ARBA00022723"/>
    </source>
</evidence>
<accession>A0ABY9PY58</accession>
<protein>
    <recommendedName>
        <fullName evidence="10">Ion-translocating oxidoreductase complex subunit B</fullName>
        <ecNumber evidence="10">7.-.-.-</ecNumber>
    </recommendedName>
    <alternativeName>
        <fullName evidence="10">Rnf electron transport complex subunit B</fullName>
    </alternativeName>
</protein>
<dbReference type="Gene3D" id="3.30.70.20">
    <property type="match status" value="2"/>
</dbReference>
<dbReference type="EC" id="7.-.-.-" evidence="10"/>
<comment type="cofactor">
    <cofactor evidence="10">
        <name>[4Fe-4S] cluster</name>
        <dbReference type="ChEBI" id="CHEBI:49883"/>
    </cofactor>
    <text evidence="10">Binds 3 [4Fe-4S] clusters.</text>
</comment>
<reference evidence="13 14" key="1">
    <citation type="submission" date="2022-07" db="EMBL/GenBank/DDBJ databases">
        <title>Genome sequence of Terrisporobacter mayombei DSM6539.</title>
        <authorList>
            <person name="Boeer T."/>
            <person name="Bengelsdorf F.R."/>
            <person name="Daniel R."/>
            <person name="Poehlein A."/>
        </authorList>
    </citation>
    <scope>NUCLEOTIDE SEQUENCE [LARGE SCALE GENOMIC DNA]</scope>
    <source>
        <strain evidence="13 14">DSM 6539</strain>
    </source>
</reference>
<dbReference type="PRINTS" id="PR01868">
    <property type="entry name" value="ABCEFAMILY"/>
</dbReference>
<dbReference type="InterPro" id="IPR017896">
    <property type="entry name" value="4Fe4S_Fe-S-bd"/>
</dbReference>
<evidence type="ECO:0000256" key="1">
    <source>
        <dbReference type="ARBA" id="ARBA00022448"/>
    </source>
</evidence>
<dbReference type="PROSITE" id="PS51656">
    <property type="entry name" value="4FE4S"/>
    <property type="match status" value="1"/>
</dbReference>
<evidence type="ECO:0000256" key="6">
    <source>
        <dbReference type="ARBA" id="ARBA00022982"/>
    </source>
</evidence>
<feature type="domain" description="4Fe-4S ferredoxin-type" evidence="11">
    <location>
        <begin position="163"/>
        <end position="192"/>
    </location>
</feature>
<feature type="domain" description="4Fe-4S" evidence="12">
    <location>
        <begin position="32"/>
        <end position="92"/>
    </location>
</feature>
<gene>
    <name evidence="13" type="primary">rnfB_1</name>
    <name evidence="10" type="synonym">rnfB</name>
    <name evidence="13" type="ORF">TEMA_05160</name>
</gene>
<keyword evidence="4 10" id="KW-0677">Repeat</keyword>
<keyword evidence="10" id="KW-1003">Cell membrane</keyword>
<dbReference type="HAMAP" id="MF_00463">
    <property type="entry name" value="RsxB_RnfB"/>
    <property type="match status" value="1"/>
</dbReference>
<feature type="binding site" evidence="10">
    <location>
        <position position="75"/>
    </location>
    <ligand>
        <name>[4Fe-4S] cluster</name>
        <dbReference type="ChEBI" id="CHEBI:49883"/>
        <label>1</label>
    </ligand>
</feature>
<evidence type="ECO:0000256" key="4">
    <source>
        <dbReference type="ARBA" id="ARBA00022737"/>
    </source>
</evidence>
<evidence type="ECO:0000313" key="14">
    <source>
        <dbReference type="Proteomes" id="UP001235030"/>
    </source>
</evidence>
<dbReference type="InterPro" id="IPR010207">
    <property type="entry name" value="Elect_transpt_cplx_RnfB/RsxB"/>
</dbReference>
<feature type="domain" description="4Fe-4S ferredoxin-type" evidence="11">
    <location>
        <begin position="208"/>
        <end position="236"/>
    </location>
</feature>
<dbReference type="PANTHER" id="PTHR43560">
    <property type="entry name" value="ION-TRANSLOCATING OXIDOREDUCTASE COMPLEX SUBUNIT B"/>
    <property type="match status" value="1"/>
</dbReference>
<feature type="binding site" evidence="10">
    <location>
        <position position="49"/>
    </location>
    <ligand>
        <name>[4Fe-4S] cluster</name>
        <dbReference type="ChEBI" id="CHEBI:49883"/>
        <label>1</label>
    </ligand>
</feature>
<feature type="binding site" evidence="10">
    <location>
        <position position="57"/>
    </location>
    <ligand>
        <name>[4Fe-4S] cluster</name>
        <dbReference type="ChEBI" id="CHEBI:49883"/>
        <label>1</label>
    </ligand>
</feature>
<dbReference type="NCBIfam" id="TIGR01944">
    <property type="entry name" value="rnfB"/>
    <property type="match status" value="1"/>
</dbReference>
<keyword evidence="1 10" id="KW-0813">Transport</keyword>
<evidence type="ECO:0000256" key="7">
    <source>
        <dbReference type="ARBA" id="ARBA00023004"/>
    </source>
</evidence>
<feature type="domain" description="4Fe-4S ferredoxin-type" evidence="11">
    <location>
        <begin position="237"/>
        <end position="269"/>
    </location>
</feature>
<proteinExistence type="inferred from homology"/>
<keyword evidence="8 10" id="KW-0411">Iron-sulfur</keyword>
<dbReference type="NCBIfam" id="NF005503">
    <property type="entry name" value="PRK07118.1-2"/>
    <property type="match status" value="1"/>
</dbReference>
<dbReference type="RefSeq" id="WP_228104461.1">
    <property type="nucleotide sequence ID" value="NZ_CP101637.1"/>
</dbReference>
<dbReference type="Pfam" id="PF12838">
    <property type="entry name" value="Fer4_7"/>
    <property type="match status" value="1"/>
</dbReference>
<evidence type="ECO:0000256" key="10">
    <source>
        <dbReference type="HAMAP-Rule" id="MF_00463"/>
    </source>
</evidence>
<dbReference type="EMBL" id="CP101637">
    <property type="protein sequence ID" value="WMT80203.1"/>
    <property type="molecule type" value="Genomic_DNA"/>
</dbReference>
<evidence type="ECO:0000259" key="11">
    <source>
        <dbReference type="PROSITE" id="PS51379"/>
    </source>
</evidence>
<dbReference type="InterPro" id="IPR050395">
    <property type="entry name" value="4Fe4S_Ferredoxin_RnfB"/>
</dbReference>
<feature type="binding site" evidence="10">
    <location>
        <position position="172"/>
    </location>
    <ligand>
        <name>[4Fe-4S] cluster</name>
        <dbReference type="ChEBI" id="CHEBI:49883"/>
        <label>3</label>
    </ligand>
</feature>
<comment type="function">
    <text evidence="10">Part of a membrane-bound complex that couples electron transfer with translocation of ions across the membrane.</text>
</comment>
<feature type="binding site" evidence="10">
    <location>
        <position position="142"/>
    </location>
    <ligand>
        <name>[4Fe-4S] cluster</name>
        <dbReference type="ChEBI" id="CHEBI:49883"/>
        <label>2</label>
    </ligand>
</feature>
<comment type="subcellular location">
    <subcellularLocation>
        <location evidence="10">Cell membrane</location>
    </subcellularLocation>
</comment>
<dbReference type="PANTHER" id="PTHR43560:SF1">
    <property type="entry name" value="ION-TRANSLOCATING OXIDOREDUCTASE COMPLEX SUBUNIT B"/>
    <property type="match status" value="1"/>
</dbReference>
<dbReference type="CDD" id="cd10549">
    <property type="entry name" value="MtMvhB_like"/>
    <property type="match status" value="1"/>
</dbReference>
<name>A0ABY9PY58_9FIRM</name>
<feature type="domain" description="4Fe-4S ferredoxin-type" evidence="11">
    <location>
        <begin position="128"/>
        <end position="162"/>
    </location>
</feature>
<feature type="region of interest" description="Hydrophobic" evidence="10">
    <location>
        <begin position="1"/>
        <end position="26"/>
    </location>
</feature>
<comment type="caution">
    <text evidence="10">Lacks conserved residue(s) required for the propagation of feature annotation.</text>
</comment>
<dbReference type="InterPro" id="IPR007202">
    <property type="entry name" value="4Fe-4S_dom"/>
</dbReference>
<dbReference type="PROSITE" id="PS51379">
    <property type="entry name" value="4FE4S_FER_2"/>
    <property type="match status" value="4"/>
</dbReference>
<feature type="binding site" evidence="10">
    <location>
        <position position="52"/>
    </location>
    <ligand>
        <name>[4Fe-4S] cluster</name>
        <dbReference type="ChEBI" id="CHEBI:49883"/>
        <label>1</label>
    </ligand>
</feature>
<evidence type="ECO:0000256" key="8">
    <source>
        <dbReference type="ARBA" id="ARBA00023014"/>
    </source>
</evidence>
<feature type="binding site" evidence="10">
    <location>
        <position position="152"/>
    </location>
    <ligand>
        <name>[4Fe-4S] cluster</name>
        <dbReference type="ChEBI" id="CHEBI:49883"/>
        <label>3</label>
    </ligand>
</feature>
<organism evidence="13 14">
    <name type="scientific">Terrisporobacter mayombei</name>
    <dbReference type="NCBI Taxonomy" id="1541"/>
    <lineage>
        <taxon>Bacteria</taxon>
        <taxon>Bacillati</taxon>
        <taxon>Bacillota</taxon>
        <taxon>Clostridia</taxon>
        <taxon>Peptostreptococcales</taxon>
        <taxon>Peptostreptococcaceae</taxon>
        <taxon>Terrisporobacter</taxon>
    </lineage>
</organism>
<keyword evidence="5 10" id="KW-1278">Translocase</keyword>
<keyword evidence="6 10" id="KW-0249">Electron transport</keyword>
<dbReference type="PROSITE" id="PS00198">
    <property type="entry name" value="4FE4S_FER_1"/>
    <property type="match status" value="2"/>
</dbReference>
<sequence>MEIAILIVILMTCVGLLFGFILAIANKKFEVEVNPLIHMVEDVLPKGQCGACGYAGCLAYAEAVVIDEDVPPNLCIPGKEAVSKRVAELTGKVAEEIEPRYAYVHCDGCKENSVDKYEYDGIQDCISANIFLNGPKACEYGCLGLGTCVKNCPFDAIDMNEKSIPVVNKNICTGCGKCESACPKKVISMIPIDAHVQVKCNSKDKGAVSKKFCRVSCLGCGICAKKCEHEAIKVENNLAVVDSSICVEKCSNATCIEKCPSKAIKVVKINKKL</sequence>
<dbReference type="SUPFAM" id="SSF54862">
    <property type="entry name" value="4Fe-4S ferredoxins"/>
    <property type="match status" value="1"/>
</dbReference>